<keyword evidence="4 13" id="KW-0812">Transmembrane</keyword>
<dbReference type="Proteomes" id="UP000186905">
    <property type="component" value="Unassembled WGS sequence"/>
</dbReference>
<dbReference type="InterPro" id="IPR013112">
    <property type="entry name" value="FAD-bd_8"/>
</dbReference>
<keyword evidence="6" id="KW-0479">Metal-binding</keyword>
<dbReference type="InterPro" id="IPR017938">
    <property type="entry name" value="Riboflavin_synthase-like_b-brl"/>
</dbReference>
<proteinExistence type="predicted"/>
<dbReference type="RefSeq" id="WP_075762077.1">
    <property type="nucleotide sequence ID" value="NZ_MJIL01000044.1"/>
</dbReference>
<evidence type="ECO:0000256" key="9">
    <source>
        <dbReference type="ARBA" id="ARBA00023002"/>
    </source>
</evidence>
<keyword evidence="7" id="KW-0274">FAD</keyword>
<dbReference type="SUPFAM" id="SSF52343">
    <property type="entry name" value="Ferredoxin reductase-like, C-terminal NADP-linked domain"/>
    <property type="match status" value="1"/>
</dbReference>
<dbReference type="GO" id="GO:0046872">
    <property type="term" value="F:metal ion binding"/>
    <property type="evidence" value="ECO:0007669"/>
    <property type="project" value="UniProtKB-KW"/>
</dbReference>
<feature type="transmembrane region" description="Helical" evidence="13">
    <location>
        <begin position="127"/>
        <end position="146"/>
    </location>
</feature>
<feature type="transmembrane region" description="Helical" evidence="13">
    <location>
        <begin position="155"/>
        <end position="173"/>
    </location>
</feature>
<evidence type="ECO:0000256" key="13">
    <source>
        <dbReference type="SAM" id="Phobius"/>
    </source>
</evidence>
<dbReference type="GO" id="GO:0016491">
    <property type="term" value="F:oxidoreductase activity"/>
    <property type="evidence" value="ECO:0007669"/>
    <property type="project" value="UniProtKB-KW"/>
</dbReference>
<evidence type="ECO:0000313" key="15">
    <source>
        <dbReference type="EMBL" id="OLQ81139.1"/>
    </source>
</evidence>
<dbReference type="Gene3D" id="3.40.50.80">
    <property type="entry name" value="Nucleotide-binding domain of ferredoxin-NADP reductase (FNR) module"/>
    <property type="match status" value="1"/>
</dbReference>
<dbReference type="InterPro" id="IPR039261">
    <property type="entry name" value="FNR_nucleotide-bd"/>
</dbReference>
<sequence>MLKFTLILVLLWSPALLMGYEEMGDFFFWRHQLTMLSGMIGLGYMSLAVLIAARFDWVERRLNGLDKGYALHKKLGIGATVVLVLHWLCVQSAKWLVQAGQLARPERGRPEIEGVNWHHIASEIGEIAFYVFLLFSFISLVQAISYKRFKFTHKIGGLLVIAGVIHTVLLLDWNSQSIPMNIAIAGVAVVGVWCSYLSLTGKIGASNKSPGEVVSVERFNNDMESPGVIRLAIKLDSSIEYQEGQFAYLNFHDGEAPHPFSILNYNEKTQLIEFGIKDLGDYTHQMVSQLTVGQKVTVEGGYGCFQIPEKATQVWIGAGIGIVPFLSRLYWLARKANQENSQYKKIHLFYCVNSRKEAFFEKEILLILRGLDFIELEVLDADKGEFLSVEAILDRTNSNTFDVSFCGPTAFGERLSTGLAVAGIGPEHFHSEIFKMR</sequence>
<feature type="transmembrane region" description="Helical" evidence="13">
    <location>
        <begin position="75"/>
        <end position="97"/>
    </location>
</feature>
<keyword evidence="8 13" id="KW-1133">Transmembrane helix</keyword>
<dbReference type="EMBL" id="MJIL01000044">
    <property type="protein sequence ID" value="OLQ81139.1"/>
    <property type="molecule type" value="Genomic_DNA"/>
</dbReference>
<evidence type="ECO:0000256" key="11">
    <source>
        <dbReference type="ARBA" id="ARBA00023014"/>
    </source>
</evidence>
<keyword evidence="3" id="KW-0285">Flavoprotein</keyword>
<evidence type="ECO:0000256" key="5">
    <source>
        <dbReference type="ARBA" id="ARBA00022714"/>
    </source>
</evidence>
<evidence type="ECO:0000256" key="3">
    <source>
        <dbReference type="ARBA" id="ARBA00022630"/>
    </source>
</evidence>
<dbReference type="Pfam" id="PF08022">
    <property type="entry name" value="FAD_binding_8"/>
    <property type="match status" value="1"/>
</dbReference>
<evidence type="ECO:0000256" key="1">
    <source>
        <dbReference type="ARBA" id="ARBA00001974"/>
    </source>
</evidence>
<keyword evidence="16" id="KW-1185">Reference proteome</keyword>
<reference evidence="15 16" key="1">
    <citation type="submission" date="2016-09" db="EMBL/GenBank/DDBJ databases">
        <title>Photobacterium proteolyticum sp. nov. a protease producing bacterium isolated from ocean sediments of Laizhou Bay.</title>
        <authorList>
            <person name="Li Y."/>
        </authorList>
    </citation>
    <scope>NUCLEOTIDE SEQUENCE [LARGE SCALE GENOMIC DNA]</scope>
    <source>
        <strain evidence="15 16">13-12</strain>
    </source>
</reference>
<evidence type="ECO:0000256" key="4">
    <source>
        <dbReference type="ARBA" id="ARBA00022692"/>
    </source>
</evidence>
<evidence type="ECO:0000259" key="14">
    <source>
        <dbReference type="PROSITE" id="PS51384"/>
    </source>
</evidence>
<dbReference type="Gene3D" id="2.40.30.10">
    <property type="entry name" value="Translation factors"/>
    <property type="match status" value="1"/>
</dbReference>
<evidence type="ECO:0000256" key="8">
    <source>
        <dbReference type="ARBA" id="ARBA00022989"/>
    </source>
</evidence>
<comment type="cofactor">
    <cofactor evidence="1">
        <name>FAD</name>
        <dbReference type="ChEBI" id="CHEBI:57692"/>
    </cofactor>
</comment>
<dbReference type="SUPFAM" id="SSF63380">
    <property type="entry name" value="Riboflavin synthase domain-like"/>
    <property type="match status" value="1"/>
</dbReference>
<dbReference type="PROSITE" id="PS51384">
    <property type="entry name" value="FAD_FR"/>
    <property type="match status" value="1"/>
</dbReference>
<evidence type="ECO:0000256" key="12">
    <source>
        <dbReference type="ARBA" id="ARBA00023136"/>
    </source>
</evidence>
<feature type="domain" description="FAD-binding FR-type" evidence="14">
    <location>
        <begin position="206"/>
        <end position="308"/>
    </location>
</feature>
<organism evidence="15 16">
    <name type="scientific">Photobacterium proteolyticum</name>
    <dbReference type="NCBI Taxonomy" id="1903952"/>
    <lineage>
        <taxon>Bacteria</taxon>
        <taxon>Pseudomonadati</taxon>
        <taxon>Pseudomonadota</taxon>
        <taxon>Gammaproteobacteria</taxon>
        <taxon>Vibrionales</taxon>
        <taxon>Vibrionaceae</taxon>
        <taxon>Photobacterium</taxon>
    </lineage>
</organism>
<evidence type="ECO:0000256" key="2">
    <source>
        <dbReference type="ARBA" id="ARBA00004141"/>
    </source>
</evidence>
<dbReference type="InterPro" id="IPR013130">
    <property type="entry name" value="Fe3_Rdtase_TM_dom"/>
</dbReference>
<dbReference type="InterPro" id="IPR050415">
    <property type="entry name" value="MRET"/>
</dbReference>
<dbReference type="PANTHER" id="PTHR47354:SF8">
    <property type="entry name" value="1,2-PHENYLACETYL-COA EPOXIDASE, SUBUNIT E"/>
    <property type="match status" value="1"/>
</dbReference>
<dbReference type="GO" id="GO:0051537">
    <property type="term" value="F:2 iron, 2 sulfur cluster binding"/>
    <property type="evidence" value="ECO:0007669"/>
    <property type="project" value="UniProtKB-KW"/>
</dbReference>
<keyword evidence="10" id="KW-0408">Iron</keyword>
<evidence type="ECO:0000313" key="16">
    <source>
        <dbReference type="Proteomes" id="UP000186905"/>
    </source>
</evidence>
<dbReference type="CDD" id="cd06198">
    <property type="entry name" value="FNR_like_3"/>
    <property type="match status" value="1"/>
</dbReference>
<feature type="transmembrane region" description="Helical" evidence="13">
    <location>
        <begin position="35"/>
        <end position="55"/>
    </location>
</feature>
<keyword evidence="12 13" id="KW-0472">Membrane</keyword>
<name>A0A1Q9H0J4_9GAMM</name>
<dbReference type="InterPro" id="IPR017927">
    <property type="entry name" value="FAD-bd_FR_type"/>
</dbReference>
<dbReference type="STRING" id="1903952.BIT28_07900"/>
<dbReference type="OrthoDB" id="9796486at2"/>
<evidence type="ECO:0000256" key="10">
    <source>
        <dbReference type="ARBA" id="ARBA00023004"/>
    </source>
</evidence>
<evidence type="ECO:0000256" key="7">
    <source>
        <dbReference type="ARBA" id="ARBA00022827"/>
    </source>
</evidence>
<dbReference type="GO" id="GO:0050660">
    <property type="term" value="F:flavin adenine dinucleotide binding"/>
    <property type="evidence" value="ECO:0007669"/>
    <property type="project" value="TreeGrafter"/>
</dbReference>
<feature type="transmembrane region" description="Helical" evidence="13">
    <location>
        <begin position="179"/>
        <end position="199"/>
    </location>
</feature>
<accession>A0A1Q9H0J4</accession>
<dbReference type="GO" id="GO:0016020">
    <property type="term" value="C:membrane"/>
    <property type="evidence" value="ECO:0007669"/>
    <property type="project" value="UniProtKB-SubCell"/>
</dbReference>
<evidence type="ECO:0000256" key="6">
    <source>
        <dbReference type="ARBA" id="ARBA00022723"/>
    </source>
</evidence>
<dbReference type="AlphaFoldDB" id="A0A1Q9H0J4"/>
<dbReference type="PANTHER" id="PTHR47354">
    <property type="entry name" value="NADH OXIDOREDUCTASE HCR"/>
    <property type="match status" value="1"/>
</dbReference>
<keyword evidence="11" id="KW-0411">Iron-sulfur</keyword>
<dbReference type="Pfam" id="PF01794">
    <property type="entry name" value="Ferric_reduct"/>
    <property type="match status" value="1"/>
</dbReference>
<comment type="caution">
    <text evidence="15">The sequence shown here is derived from an EMBL/GenBank/DDBJ whole genome shotgun (WGS) entry which is preliminary data.</text>
</comment>
<comment type="subcellular location">
    <subcellularLocation>
        <location evidence="2">Membrane</location>
        <topology evidence="2">Multi-pass membrane protein</topology>
    </subcellularLocation>
</comment>
<keyword evidence="5" id="KW-0001">2Fe-2S</keyword>
<keyword evidence="9" id="KW-0560">Oxidoreductase</keyword>
<gene>
    <name evidence="15" type="ORF">BIT28_07900</name>
</gene>
<protein>
    <submittedName>
        <fullName evidence="15">Oxidoreductase</fullName>
    </submittedName>
</protein>